<dbReference type="EMBL" id="ANJA01002702">
    <property type="protein sequence ID" value="ETO68311.1"/>
    <property type="molecule type" value="Genomic_DNA"/>
</dbReference>
<proteinExistence type="predicted"/>
<comment type="caution">
    <text evidence="3">The sequence shown here is derived from an EMBL/GenBank/DDBJ whole genome shotgun (WGS) entry which is preliminary data.</text>
</comment>
<dbReference type="SUPFAM" id="SSF51445">
    <property type="entry name" value="(Trans)glycosidases"/>
    <property type="match status" value="1"/>
</dbReference>
<dbReference type="Gene3D" id="3.20.20.80">
    <property type="entry name" value="Glycosidases"/>
    <property type="match status" value="1"/>
</dbReference>
<dbReference type="PANTHER" id="PTHR42767">
    <property type="entry name" value="ENDO-BETA-1,6-GALACTANASE"/>
    <property type="match status" value="1"/>
</dbReference>
<dbReference type="OrthoDB" id="2012278at2759"/>
<gene>
    <name evidence="3" type="ORF">F444_14836</name>
</gene>
<dbReference type="GO" id="GO:0004553">
    <property type="term" value="F:hydrolase activity, hydrolyzing O-glycosyl compounds"/>
    <property type="evidence" value="ECO:0007669"/>
    <property type="project" value="InterPro"/>
</dbReference>
<keyword evidence="1" id="KW-0732">Signal</keyword>
<feature type="chain" id="PRO_5001753369" description="Endo-beta-1,6-galactanase-like domain-containing protein" evidence="1">
    <location>
        <begin position="22"/>
        <end position="511"/>
    </location>
</feature>
<dbReference type="Pfam" id="PF14587">
    <property type="entry name" value="Glyco_hydr_30_2"/>
    <property type="match status" value="1"/>
</dbReference>
<evidence type="ECO:0000259" key="2">
    <source>
        <dbReference type="Pfam" id="PF14587"/>
    </source>
</evidence>
<dbReference type="Proteomes" id="UP000028582">
    <property type="component" value="Unassembled WGS sequence"/>
</dbReference>
<feature type="domain" description="Endo-beta-1,6-galactanase-like" evidence="2">
    <location>
        <begin position="45"/>
        <end position="277"/>
    </location>
</feature>
<sequence length="511" mass="56096">MVRAVIVSGLLLACHSLEVTADQFVDIPPRVTIGGAPTGVVWEGWGTSLAWWTNVYGDTEYVNEELAEMFFTMNDSSFARNTAGFLKLPALGFNIARYNIGGSGSNVIDDSGTEIAMKTSKEMLGYKTMESFWLDWFNTDPKTKSWNWNADAKQRKMLSLAVGLGVNILEAYSSSPPWWMTKNRATAGGDKGDVDNLMASNIDQFALYLATVVSEAKTRWGVNFNYVEPFNEPSNKWDFPGTQEGCHFDVATQNEVVKRLRSHLDKLKLQSVNVSVSDENSPTQALTTLTGMTKTATGLGAVGKVNTHGNDGPAAYRGPDRAALKKLASDSSLKLWDSNYIDGDGSGLTLAQSIALDINELGVSAFVYDQVLNSGGLGLIQSNLWVNWTGEENPKYYVMAHYSRHIRPGMEMIGTDDVNTVAAYDSTNFILAIVRVNFGAEETKQMNLDDFVAALPTSVDKLPTRIDSWMTQTNSTDSFYVDSGIQSPSTVFDVVFPPESIATFEVHWALE</sequence>
<dbReference type="AlphaFoldDB" id="A0A080ZNV0"/>
<dbReference type="InterPro" id="IPR039514">
    <property type="entry name" value="6GAL-like"/>
</dbReference>
<organism evidence="3 4">
    <name type="scientific">Phytophthora nicotianae P1976</name>
    <dbReference type="NCBI Taxonomy" id="1317066"/>
    <lineage>
        <taxon>Eukaryota</taxon>
        <taxon>Sar</taxon>
        <taxon>Stramenopiles</taxon>
        <taxon>Oomycota</taxon>
        <taxon>Peronosporomycetes</taxon>
        <taxon>Peronosporales</taxon>
        <taxon>Peronosporaceae</taxon>
        <taxon>Phytophthora</taxon>
    </lineage>
</organism>
<dbReference type="InterPro" id="IPR039743">
    <property type="entry name" value="6GAL/EXGAL"/>
</dbReference>
<dbReference type="PANTHER" id="PTHR42767:SF1">
    <property type="entry name" value="ENDO-BETA-1,6-GALACTANASE-LIKE DOMAIN-CONTAINING PROTEIN"/>
    <property type="match status" value="1"/>
</dbReference>
<dbReference type="InterPro" id="IPR017853">
    <property type="entry name" value="GH"/>
</dbReference>
<reference evidence="3 4" key="1">
    <citation type="submission" date="2013-11" db="EMBL/GenBank/DDBJ databases">
        <title>The Genome Sequence of Phytophthora parasitica P1976.</title>
        <authorList>
            <consortium name="The Broad Institute Genomics Platform"/>
            <person name="Russ C."/>
            <person name="Tyler B."/>
            <person name="Panabieres F."/>
            <person name="Shan W."/>
            <person name="Tripathy S."/>
            <person name="Grunwald N."/>
            <person name="Machado M."/>
            <person name="Johnson C.S."/>
            <person name="Walker B."/>
            <person name="Young S."/>
            <person name="Zeng Q."/>
            <person name="Gargeya S."/>
            <person name="Fitzgerald M."/>
            <person name="Haas B."/>
            <person name="Abouelleil A."/>
            <person name="Allen A.W."/>
            <person name="Alvarado L."/>
            <person name="Arachchi H.M."/>
            <person name="Berlin A.M."/>
            <person name="Chapman S.B."/>
            <person name="Gainer-Dewar J."/>
            <person name="Goldberg J."/>
            <person name="Griggs A."/>
            <person name="Gujja S."/>
            <person name="Hansen M."/>
            <person name="Howarth C."/>
            <person name="Imamovic A."/>
            <person name="Ireland A."/>
            <person name="Larimer J."/>
            <person name="McCowan C."/>
            <person name="Murphy C."/>
            <person name="Pearson M."/>
            <person name="Poon T.W."/>
            <person name="Priest M."/>
            <person name="Roberts A."/>
            <person name="Saif S."/>
            <person name="Shea T."/>
            <person name="Sisk P."/>
            <person name="Sykes S."/>
            <person name="Wortman J."/>
            <person name="Nusbaum C."/>
            <person name="Birren B."/>
        </authorList>
    </citation>
    <scope>NUCLEOTIDE SEQUENCE [LARGE SCALE GENOMIC DNA]</scope>
    <source>
        <strain evidence="3 4">P1976</strain>
    </source>
</reference>
<evidence type="ECO:0000256" key="1">
    <source>
        <dbReference type="SAM" id="SignalP"/>
    </source>
</evidence>
<name>A0A080ZNV0_PHYNI</name>
<accession>A0A080ZNV0</accession>
<evidence type="ECO:0000313" key="4">
    <source>
        <dbReference type="Proteomes" id="UP000028582"/>
    </source>
</evidence>
<feature type="signal peptide" evidence="1">
    <location>
        <begin position="1"/>
        <end position="21"/>
    </location>
</feature>
<evidence type="ECO:0000313" key="3">
    <source>
        <dbReference type="EMBL" id="ETO68311.1"/>
    </source>
</evidence>
<protein>
    <recommendedName>
        <fullName evidence="2">Endo-beta-1,6-galactanase-like domain-containing protein</fullName>
    </recommendedName>
</protein>